<dbReference type="AlphaFoldDB" id="A0A6P1ZMZ8"/>
<evidence type="ECO:0000256" key="1">
    <source>
        <dbReference type="ARBA" id="ARBA00022723"/>
    </source>
</evidence>
<evidence type="ECO:0000256" key="3">
    <source>
        <dbReference type="ARBA" id="ARBA00023014"/>
    </source>
</evidence>
<proteinExistence type="predicted"/>
<sequence>MCRYCYVPGTTPWRRLKKPLDEFRHFRPKDNIIPRFERDCSRLFLLAGEKPVSIFFSFTHDPFCGACAPLMRECLRIMHRFHIGAIILTKAVLTPGDIELLARLPSADVGITLTTTESWMHWEPRAPSPWDRVTNLQKAKGSGLSTWVSCEPILGVDELRESIRISSPWADRYALGRLNHHPDADRINYRLAISKAVEVLERAGKLYTIKEGSR</sequence>
<comment type="caution">
    <text evidence="4">The sequence shown here is derived from an EMBL/GenBank/DDBJ whole genome shotgun (WGS) entry which is preliminary data.</text>
</comment>
<evidence type="ECO:0000313" key="4">
    <source>
        <dbReference type="EMBL" id="TVM35628.1"/>
    </source>
</evidence>
<reference evidence="4 5" key="1">
    <citation type="submission" date="2018-06" db="EMBL/GenBank/DDBJ databases">
        <title>Complete genome of Desulfovibrio marinus P48SEP.</title>
        <authorList>
            <person name="Crispim J.S."/>
            <person name="Vidigal P.M.P."/>
            <person name="Silva L.C.F."/>
            <person name="Araujo L.C."/>
            <person name="Laguardia C.N."/>
            <person name="Dias R.S."/>
            <person name="Sousa M.P."/>
            <person name="Paula S.O."/>
            <person name="Silva C."/>
        </authorList>
    </citation>
    <scope>NUCLEOTIDE SEQUENCE [LARGE SCALE GENOMIC DNA]</scope>
    <source>
        <strain evidence="4 5">P48SEP</strain>
    </source>
</reference>
<name>A0A6P1ZMZ8_9BACT</name>
<evidence type="ECO:0000313" key="5">
    <source>
        <dbReference type="Proteomes" id="UP000434052"/>
    </source>
</evidence>
<evidence type="ECO:0008006" key="6">
    <source>
        <dbReference type="Google" id="ProtNLM"/>
    </source>
</evidence>
<accession>A0A6P1ZMZ8</accession>
<dbReference type="GO" id="GO:0051536">
    <property type="term" value="F:iron-sulfur cluster binding"/>
    <property type="evidence" value="ECO:0007669"/>
    <property type="project" value="UniProtKB-KW"/>
</dbReference>
<keyword evidence="3" id="KW-0411">Iron-sulfur</keyword>
<keyword evidence="1" id="KW-0479">Metal-binding</keyword>
<gene>
    <name evidence="4" type="ORF">DQK91_02890</name>
</gene>
<protein>
    <recommendedName>
        <fullName evidence="6">Radical SAM protein</fullName>
    </recommendedName>
</protein>
<organism evidence="4 5">
    <name type="scientific">Oceanidesulfovibrio marinus</name>
    <dbReference type="NCBI Taxonomy" id="370038"/>
    <lineage>
        <taxon>Bacteria</taxon>
        <taxon>Pseudomonadati</taxon>
        <taxon>Thermodesulfobacteriota</taxon>
        <taxon>Desulfovibrionia</taxon>
        <taxon>Desulfovibrionales</taxon>
        <taxon>Desulfovibrionaceae</taxon>
        <taxon>Oceanidesulfovibrio</taxon>
    </lineage>
</organism>
<dbReference type="InterPro" id="IPR040086">
    <property type="entry name" value="MJ0683-like"/>
</dbReference>
<dbReference type="Proteomes" id="UP000434052">
    <property type="component" value="Unassembled WGS sequence"/>
</dbReference>
<dbReference type="PANTHER" id="PTHR43432:SF3">
    <property type="entry name" value="SLR0285 PROTEIN"/>
    <property type="match status" value="1"/>
</dbReference>
<dbReference type="GO" id="GO:0046872">
    <property type="term" value="F:metal ion binding"/>
    <property type="evidence" value="ECO:0007669"/>
    <property type="project" value="UniProtKB-KW"/>
</dbReference>
<dbReference type="PANTHER" id="PTHR43432">
    <property type="entry name" value="SLR0285 PROTEIN"/>
    <property type="match status" value="1"/>
</dbReference>
<dbReference type="EMBL" id="QMIF01000002">
    <property type="protein sequence ID" value="TVM35628.1"/>
    <property type="molecule type" value="Genomic_DNA"/>
</dbReference>
<keyword evidence="2" id="KW-0408">Iron</keyword>
<evidence type="ECO:0000256" key="2">
    <source>
        <dbReference type="ARBA" id="ARBA00023004"/>
    </source>
</evidence>
<dbReference type="Gene3D" id="3.80.30.30">
    <property type="match status" value="1"/>
</dbReference>